<dbReference type="EMBL" id="JAKWBI020000141">
    <property type="protein sequence ID" value="KAJ2901727.1"/>
    <property type="molecule type" value="Genomic_DNA"/>
</dbReference>
<dbReference type="GO" id="GO:0005737">
    <property type="term" value="C:cytoplasm"/>
    <property type="evidence" value="ECO:0007669"/>
    <property type="project" value="TreeGrafter"/>
</dbReference>
<accession>A0AAD5WRG4</accession>
<protein>
    <submittedName>
        <fullName evidence="1">Uncharacterized protein</fullName>
    </submittedName>
</protein>
<dbReference type="Pfam" id="PF10294">
    <property type="entry name" value="Methyltransf_16"/>
    <property type="match status" value="1"/>
</dbReference>
<reference evidence="1" key="1">
    <citation type="submission" date="2022-07" db="EMBL/GenBank/DDBJ databases">
        <title>Draft genome sequence of Zalerion maritima ATCC 34329, a (micro)plastics degrading marine fungus.</title>
        <authorList>
            <person name="Paco A."/>
            <person name="Goncalves M.F.M."/>
            <person name="Rocha-Santos T.A.P."/>
            <person name="Alves A."/>
        </authorList>
    </citation>
    <scope>NUCLEOTIDE SEQUENCE</scope>
    <source>
        <strain evidence="1">ATCC 34329</strain>
    </source>
</reference>
<dbReference type="CDD" id="cd02440">
    <property type="entry name" value="AdoMet_MTases"/>
    <property type="match status" value="1"/>
</dbReference>
<dbReference type="GO" id="GO:0008757">
    <property type="term" value="F:S-adenosylmethionine-dependent methyltransferase activity"/>
    <property type="evidence" value="ECO:0007669"/>
    <property type="project" value="UniProtKB-ARBA"/>
</dbReference>
<dbReference type="InterPro" id="IPR029063">
    <property type="entry name" value="SAM-dependent_MTases_sf"/>
</dbReference>
<keyword evidence="2" id="KW-1185">Reference proteome</keyword>
<comment type="caution">
    <text evidence="1">The sequence shown here is derived from an EMBL/GenBank/DDBJ whole genome shotgun (WGS) entry which is preliminary data.</text>
</comment>
<evidence type="ECO:0000313" key="2">
    <source>
        <dbReference type="Proteomes" id="UP001201980"/>
    </source>
</evidence>
<dbReference type="InterPro" id="IPR019410">
    <property type="entry name" value="Methyltransf_16"/>
</dbReference>
<name>A0AAD5WRG4_9PEZI</name>
<dbReference type="PANTHER" id="PTHR14614">
    <property type="entry name" value="HEPATOCELLULAR CARCINOMA-ASSOCIATED ANTIGEN"/>
    <property type="match status" value="1"/>
</dbReference>
<dbReference type="Proteomes" id="UP001201980">
    <property type="component" value="Unassembled WGS sequence"/>
</dbReference>
<gene>
    <name evidence="1" type="ORF">MKZ38_001537</name>
</gene>
<sequence length="347" mass="38489">MAAFDHTQAEVEVMHFCHQALQLEQHLDFPNGRLLRHNGCQDLLFRYLFSDKILYPLPPRYRLRILKQLVAEVEASIEDWDEHGISDNLMNSISELLASPLPSEAVSAQQKCYVTYHLSLLRDTAQLRDPYPSITLLESRSLISGLGTTGLRTWEAALHLGQYLCRSPDIIKGRRVLELGAGTGYLAILCAKYLNATQVIASDGSPDVTNFIPENFFLNFLEGSGGLSAMDLKWGHAIAGAEEEEWNAGDPIDVVLGADITYDESTIPALVATLLELFSHFPSLGVLISATERNKTTYESFLRVCRLRALSVTGLEFEMPTTSGGPFYSNTVPIRICRIARAVKSPT</sequence>
<dbReference type="Gene3D" id="3.40.50.150">
    <property type="entry name" value="Vaccinia Virus protein VP39"/>
    <property type="match status" value="1"/>
</dbReference>
<dbReference type="AlphaFoldDB" id="A0AAD5WRG4"/>
<dbReference type="PANTHER" id="PTHR14614:SF130">
    <property type="entry name" value="PROTEIN-LYSINE N-METHYLTRANSFERASE EEF2KMT"/>
    <property type="match status" value="1"/>
</dbReference>
<organism evidence="1 2">
    <name type="scientific">Zalerion maritima</name>
    <dbReference type="NCBI Taxonomy" id="339359"/>
    <lineage>
        <taxon>Eukaryota</taxon>
        <taxon>Fungi</taxon>
        <taxon>Dikarya</taxon>
        <taxon>Ascomycota</taxon>
        <taxon>Pezizomycotina</taxon>
        <taxon>Sordariomycetes</taxon>
        <taxon>Lulworthiomycetidae</taxon>
        <taxon>Lulworthiales</taxon>
        <taxon>Lulworthiaceae</taxon>
        <taxon>Zalerion</taxon>
    </lineage>
</organism>
<evidence type="ECO:0000313" key="1">
    <source>
        <dbReference type="EMBL" id="KAJ2901727.1"/>
    </source>
</evidence>
<dbReference type="SUPFAM" id="SSF53335">
    <property type="entry name" value="S-adenosyl-L-methionine-dependent methyltransferases"/>
    <property type="match status" value="1"/>
</dbReference>
<proteinExistence type="predicted"/>